<feature type="transmembrane region" description="Helical" evidence="1">
    <location>
        <begin position="79"/>
        <end position="109"/>
    </location>
</feature>
<dbReference type="InterPro" id="IPR058581">
    <property type="entry name" value="TM_HPP"/>
</dbReference>
<reference evidence="3 4" key="1">
    <citation type="journal article" date="1999" name="Proc. Jpn. Acad.">
        <title>Determination of the complete genomic DNA sequence of Thermoplasma volvanium GSS1.</title>
        <authorList>
            <person name="Kawashima T."/>
            <person name="Yamamoto Y."/>
            <person name="Aramaki H."/>
            <person name="Nunoshiba T."/>
            <person name="Kawamoto T."/>
            <person name="Watanabe K."/>
            <person name="Yamazaki M."/>
            <person name="Kanehori K."/>
            <person name="Amano N."/>
            <person name="Ohya Y."/>
            <person name="Makino K."/>
            <person name="Suzuki M."/>
        </authorList>
    </citation>
    <scope>NUCLEOTIDE SEQUENCE [LARGE SCALE GENOMIC DNA]</scope>
    <source>
        <strain evidence="4">ATCC 51530 / DSM 4299 / JCM 9571 / NBRC 15438 / GSS1</strain>
    </source>
</reference>
<proteinExistence type="predicted"/>
<dbReference type="PaxDb" id="273116-14324467"/>
<accession>Q97C52</accession>
<feature type="transmembrane region" description="Helical" evidence="1">
    <location>
        <begin position="7"/>
        <end position="34"/>
    </location>
</feature>
<evidence type="ECO:0000256" key="1">
    <source>
        <dbReference type="SAM" id="Phobius"/>
    </source>
</evidence>
<dbReference type="GeneID" id="1440769"/>
<dbReference type="AlphaFoldDB" id="Q97C52"/>
<dbReference type="OrthoDB" id="57378at2157"/>
<keyword evidence="1" id="KW-0472">Membrane</keyword>
<dbReference type="STRING" id="273116.gene:9381025"/>
<evidence type="ECO:0000313" key="3">
    <source>
        <dbReference type="EMBL" id="BAB59395.1"/>
    </source>
</evidence>
<feature type="domain" description="HPP transmembrane region" evidence="2">
    <location>
        <begin position="4"/>
        <end position="128"/>
    </location>
</feature>
<name>Q97C52_THEVO</name>
<protein>
    <recommendedName>
        <fullName evidence="2">HPP transmembrane region domain-containing protein</fullName>
    </recommendedName>
</protein>
<evidence type="ECO:0000259" key="2">
    <source>
        <dbReference type="Pfam" id="PF04982"/>
    </source>
</evidence>
<dbReference type="Pfam" id="PF04982">
    <property type="entry name" value="TM_HPP"/>
    <property type="match status" value="1"/>
</dbReference>
<dbReference type="HOGENOM" id="CLU_129119_0_0_2"/>
<sequence length="150" mass="17047">MNRWKNILSFLAIFGIIIVWTYVFRLALLAPPFAVSAYLISVEHRGRFSKPDSLIVSYVAVILSTTLLHILLGTGVIQLYLNVVIISILITFTRFKHPPAIALAVFSYIEHNDVKFVESSIIILIVLWLADLIHHHYVFLADESEDKEGK</sequence>
<organism evidence="3 4">
    <name type="scientific">Thermoplasma volcanium (strain ATCC 51530 / DSM 4299 / JCM 9571 / NBRC 15438 / GSS1)</name>
    <dbReference type="NCBI Taxonomy" id="273116"/>
    <lineage>
        <taxon>Archaea</taxon>
        <taxon>Methanobacteriati</taxon>
        <taxon>Thermoplasmatota</taxon>
        <taxon>Thermoplasmata</taxon>
        <taxon>Thermoplasmatales</taxon>
        <taxon>Thermoplasmataceae</taxon>
        <taxon>Thermoplasma</taxon>
    </lineage>
</organism>
<dbReference type="Proteomes" id="UP000001017">
    <property type="component" value="Chromosome"/>
</dbReference>
<dbReference type="KEGG" id="tvo:TVG0266639"/>
<keyword evidence="4" id="KW-1185">Reference proteome</keyword>
<dbReference type="RefSeq" id="WP_048053918.1">
    <property type="nucleotide sequence ID" value="NC_002689.2"/>
</dbReference>
<keyword evidence="1" id="KW-1133">Transmembrane helix</keyword>
<reference evidence="3 4" key="2">
    <citation type="journal article" date="2000" name="Proc. Natl. Acad. Sci. U.S.A.">
        <title>Archaeal adaptation to higher temperatures revealed by genomic sequence of Thermoplasma volcanium.</title>
        <authorList>
            <person name="Kawashima T."/>
            <person name="Amano N."/>
            <person name="Koike H."/>
            <person name="Makino S."/>
            <person name="Higuchi S."/>
            <person name="Kawashima-Ohya Y."/>
            <person name="Watanabe K."/>
            <person name="Yamazaki M."/>
            <person name="Kanehori K."/>
            <person name="Kawamoto T."/>
            <person name="Nunoshiba T."/>
            <person name="Yamamoto Y."/>
            <person name="Aramaki H."/>
            <person name="Makino K."/>
            <person name="Suzuki M."/>
        </authorList>
    </citation>
    <scope>NUCLEOTIDE SEQUENCE [LARGE SCALE GENOMIC DNA]</scope>
    <source>
        <strain evidence="4">ATCC 51530 / DSM 4299 / JCM 9571 / NBRC 15438 / GSS1</strain>
    </source>
</reference>
<dbReference type="EMBL" id="BA000011">
    <property type="protein sequence ID" value="BAB59395.1"/>
    <property type="molecule type" value="Genomic_DNA"/>
</dbReference>
<dbReference type="eggNOG" id="arCOG07744">
    <property type="taxonomic scope" value="Archaea"/>
</dbReference>
<keyword evidence="1" id="KW-0812">Transmembrane</keyword>
<feature type="transmembrane region" description="Helical" evidence="1">
    <location>
        <begin position="121"/>
        <end position="140"/>
    </location>
</feature>
<gene>
    <name evidence="3" type="ORF">TVG0266639</name>
</gene>
<feature type="transmembrane region" description="Helical" evidence="1">
    <location>
        <begin position="54"/>
        <end position="72"/>
    </location>
</feature>
<evidence type="ECO:0000313" key="4">
    <source>
        <dbReference type="Proteomes" id="UP000001017"/>
    </source>
</evidence>